<feature type="transmembrane region" description="Helical" evidence="1">
    <location>
        <begin position="60"/>
        <end position="80"/>
    </location>
</feature>
<keyword evidence="3" id="KW-1185">Reference proteome</keyword>
<dbReference type="Proteomes" id="UP001202961">
    <property type="component" value="Unassembled WGS sequence"/>
</dbReference>
<evidence type="ECO:0000313" key="2">
    <source>
        <dbReference type="EMBL" id="MCM2372389.1"/>
    </source>
</evidence>
<gene>
    <name evidence="2" type="ORF">NB063_17410</name>
</gene>
<evidence type="ECO:0000313" key="3">
    <source>
        <dbReference type="Proteomes" id="UP001202961"/>
    </source>
</evidence>
<dbReference type="InterPro" id="IPR011011">
    <property type="entry name" value="Znf_FYVE_PHD"/>
</dbReference>
<sequence length="122" mass="13744">MTVRMLIQINPRHRCPSCGVPRIAECYFAAIRIPIFGRKRPRYVCISCHTHIWYQAEQSIALLLVRICLFTLLLTWGLGIPSIASIQFGLYFVVCIIVGVLLTMIDVLRGTVKAKPSTLLQG</sequence>
<organism evidence="2 3">
    <name type="scientific">Aporhodopirellula aestuarii</name>
    <dbReference type="NCBI Taxonomy" id="2950107"/>
    <lineage>
        <taxon>Bacteria</taxon>
        <taxon>Pseudomonadati</taxon>
        <taxon>Planctomycetota</taxon>
        <taxon>Planctomycetia</taxon>
        <taxon>Pirellulales</taxon>
        <taxon>Pirellulaceae</taxon>
        <taxon>Aporhodopirellula</taxon>
    </lineage>
</organism>
<name>A0ABT0U643_9BACT</name>
<proteinExistence type="predicted"/>
<keyword evidence="1" id="KW-0812">Transmembrane</keyword>
<comment type="caution">
    <text evidence="2">The sequence shown here is derived from an EMBL/GenBank/DDBJ whole genome shotgun (WGS) entry which is preliminary data.</text>
</comment>
<reference evidence="2 3" key="1">
    <citation type="journal article" date="2022" name="Syst. Appl. Microbiol.">
        <title>Rhodopirellula aestuarii sp. nov., a novel member of the genus Rhodopirellula isolated from brackish sediments collected in the Tagus River estuary, Portugal.</title>
        <authorList>
            <person name="Vitorino I.R."/>
            <person name="Klimek D."/>
            <person name="Calusinska M."/>
            <person name="Lobo-da-Cunha A."/>
            <person name="Vasconcelos V."/>
            <person name="Lage O.M."/>
        </authorList>
    </citation>
    <scope>NUCLEOTIDE SEQUENCE [LARGE SCALE GENOMIC DNA]</scope>
    <source>
        <strain evidence="2 3">ICT_H3.1</strain>
    </source>
</reference>
<protein>
    <submittedName>
        <fullName evidence="2">Uncharacterized protein</fullName>
    </submittedName>
</protein>
<keyword evidence="1" id="KW-0472">Membrane</keyword>
<evidence type="ECO:0000256" key="1">
    <source>
        <dbReference type="SAM" id="Phobius"/>
    </source>
</evidence>
<keyword evidence="1" id="KW-1133">Transmembrane helix</keyword>
<dbReference type="EMBL" id="JAMQBK010000046">
    <property type="protein sequence ID" value="MCM2372389.1"/>
    <property type="molecule type" value="Genomic_DNA"/>
</dbReference>
<accession>A0ABT0U643</accession>
<dbReference type="SUPFAM" id="SSF57903">
    <property type="entry name" value="FYVE/PHD zinc finger"/>
    <property type="match status" value="1"/>
</dbReference>
<feature type="transmembrane region" description="Helical" evidence="1">
    <location>
        <begin position="86"/>
        <end position="108"/>
    </location>
</feature>